<reference evidence="2" key="1">
    <citation type="submission" date="2025-08" db="UniProtKB">
        <authorList>
            <consortium name="RefSeq"/>
        </authorList>
    </citation>
    <scope>IDENTIFICATION</scope>
</reference>
<dbReference type="Proteomes" id="UP000694863">
    <property type="component" value="Unplaced"/>
</dbReference>
<evidence type="ECO:0000313" key="2">
    <source>
        <dbReference type="RefSeq" id="XP_045148299.1"/>
    </source>
</evidence>
<protein>
    <submittedName>
        <fullName evidence="2">Ubiquitin carboxyl-terminal hydrolase 29</fullName>
    </submittedName>
</protein>
<organism evidence="1 2">
    <name type="scientific">Echinops telfairi</name>
    <name type="common">Lesser hedgehog tenrec</name>
    <dbReference type="NCBI Taxonomy" id="9371"/>
    <lineage>
        <taxon>Eukaryota</taxon>
        <taxon>Metazoa</taxon>
        <taxon>Chordata</taxon>
        <taxon>Craniata</taxon>
        <taxon>Vertebrata</taxon>
        <taxon>Euteleostomi</taxon>
        <taxon>Mammalia</taxon>
        <taxon>Eutheria</taxon>
        <taxon>Afrotheria</taxon>
        <taxon>Tenrecidae</taxon>
        <taxon>Tenrecinae</taxon>
        <taxon>Echinops</taxon>
    </lineage>
</organism>
<accession>A0AC55D988</accession>
<proteinExistence type="predicted"/>
<sequence length="450" mass="49480">MEGTQITEHASDDDDDDDDEENIAGLDEARAGRISLHVTFQNDFSLHIEELSCREAEKLKMFLDRDCRKTSRSATNPDRDCEPSGAQNEPPWNESQLPGESPPEQSGPGFPNMGNTCYMNAILQSLFAVPSFADGLTRQGIPWEMLPAGAFSLGLRQLLVFKDLCDVETKKEFLVDIQRSISQVSDIYSSNTQNDAQEFLGHCLSQLKEDMEKLQSTGQGVRETADGQAEPQVLAAQAAPRDFPCPVRANFEVELQCSIICKACGEVVCKTDLSNYLSISLSQEQPGAWSLQDSLDFFFRAEELEYKCGKCKHGRSVGIQNVSRLPRVLIVHLKRYILDACHLLVKDSQSVSIPKYLILSSHCSEDCRGPLLSDSQARREETQSLNASQDGTSGARNHPGLLPSSFGTEPLFERRTPARASPRHLSGGGLTCLPAAPPQAPRAAPGPRRA</sequence>
<keyword evidence="2" id="KW-0378">Hydrolase</keyword>
<evidence type="ECO:0000313" key="1">
    <source>
        <dbReference type="Proteomes" id="UP000694863"/>
    </source>
</evidence>
<gene>
    <name evidence="2" type="primary">USP29</name>
</gene>
<keyword evidence="1" id="KW-1185">Reference proteome</keyword>
<name>A0AC55D988_ECHTE</name>
<dbReference type="RefSeq" id="XP_045148299.1">
    <property type="nucleotide sequence ID" value="XM_045292364.1"/>
</dbReference>